<dbReference type="AlphaFoldDB" id="A0AAD5X5T4"/>
<feature type="region of interest" description="Disordered" evidence="1">
    <location>
        <begin position="1"/>
        <end position="43"/>
    </location>
</feature>
<proteinExistence type="predicted"/>
<name>A0AAD5X5T4_9FUNG</name>
<reference evidence="2" key="1">
    <citation type="submission" date="2020-05" db="EMBL/GenBank/DDBJ databases">
        <title>Phylogenomic resolution of chytrid fungi.</title>
        <authorList>
            <person name="Stajich J.E."/>
            <person name="Amses K."/>
            <person name="Simmons R."/>
            <person name="Seto K."/>
            <person name="Myers J."/>
            <person name="Bonds A."/>
            <person name="Quandt C.A."/>
            <person name="Barry K."/>
            <person name="Liu P."/>
            <person name="Grigoriev I."/>
            <person name="Longcore J.E."/>
            <person name="James T.Y."/>
        </authorList>
    </citation>
    <scope>NUCLEOTIDE SEQUENCE</scope>
    <source>
        <strain evidence="2">JEL0318</strain>
    </source>
</reference>
<feature type="compositionally biased region" description="Low complexity" evidence="1">
    <location>
        <begin position="25"/>
        <end position="43"/>
    </location>
</feature>
<evidence type="ECO:0000313" key="3">
    <source>
        <dbReference type="Proteomes" id="UP001212841"/>
    </source>
</evidence>
<dbReference type="Proteomes" id="UP001212841">
    <property type="component" value="Unassembled WGS sequence"/>
</dbReference>
<protein>
    <submittedName>
        <fullName evidence="2">Uncharacterized protein</fullName>
    </submittedName>
</protein>
<feature type="non-terminal residue" evidence="2">
    <location>
        <position position="121"/>
    </location>
</feature>
<gene>
    <name evidence="2" type="ORF">HK097_007635</name>
</gene>
<feature type="compositionally biased region" description="Pro residues" evidence="1">
    <location>
        <begin position="12"/>
        <end position="24"/>
    </location>
</feature>
<comment type="caution">
    <text evidence="2">The sequence shown here is derived from an EMBL/GenBank/DDBJ whole genome shotgun (WGS) entry which is preliminary data.</text>
</comment>
<sequence length="121" mass="12762">MFSNLMGRSTPAPGPPSPSNPNPPRGSTATLSGSGASAGSPGSSSDVFIRIALGQLNDAKETKKYAELRDAIKSALETLDTPSTTQPPTYDQQTLLQIFTPFRLACQTRQPVLSTISIDLL</sequence>
<evidence type="ECO:0000313" key="2">
    <source>
        <dbReference type="EMBL" id="KAJ3051390.1"/>
    </source>
</evidence>
<keyword evidence="3" id="KW-1185">Reference proteome</keyword>
<dbReference type="EMBL" id="JADGJD010000402">
    <property type="protein sequence ID" value="KAJ3051390.1"/>
    <property type="molecule type" value="Genomic_DNA"/>
</dbReference>
<evidence type="ECO:0000256" key="1">
    <source>
        <dbReference type="SAM" id="MobiDB-lite"/>
    </source>
</evidence>
<accession>A0AAD5X5T4</accession>
<organism evidence="2 3">
    <name type="scientific">Rhizophlyctis rosea</name>
    <dbReference type="NCBI Taxonomy" id="64517"/>
    <lineage>
        <taxon>Eukaryota</taxon>
        <taxon>Fungi</taxon>
        <taxon>Fungi incertae sedis</taxon>
        <taxon>Chytridiomycota</taxon>
        <taxon>Chytridiomycota incertae sedis</taxon>
        <taxon>Chytridiomycetes</taxon>
        <taxon>Rhizophlyctidales</taxon>
        <taxon>Rhizophlyctidaceae</taxon>
        <taxon>Rhizophlyctis</taxon>
    </lineage>
</organism>